<dbReference type="KEGG" id="cmq:B840_11890"/>
<organism evidence="1 2">
    <name type="scientific">Corynebacterium marinum DSM 44953</name>
    <dbReference type="NCBI Taxonomy" id="1224162"/>
    <lineage>
        <taxon>Bacteria</taxon>
        <taxon>Bacillati</taxon>
        <taxon>Actinomycetota</taxon>
        <taxon>Actinomycetes</taxon>
        <taxon>Mycobacteriales</taxon>
        <taxon>Corynebacteriaceae</taxon>
        <taxon>Corynebacterium</taxon>
    </lineage>
</organism>
<gene>
    <name evidence="1" type="ORF">B840_11890</name>
</gene>
<proteinExistence type="predicted"/>
<protein>
    <submittedName>
        <fullName evidence="1">Uncharacterized protein</fullName>
    </submittedName>
</protein>
<accession>A0A0B6TUK8</accession>
<sequence length="51" mass="5413">MSLMNFDELLNQAIAFSSDGIGAFLLNIAENLYALLYPANSDPATPVVVPA</sequence>
<reference evidence="1 2" key="1">
    <citation type="submission" date="2014-05" db="EMBL/GenBank/DDBJ databases">
        <title>Complete genome sequence of Corynebacterium marinum DSM 44953.</title>
        <authorList>
            <person name="Schaffert L."/>
            <person name="Albersmeier A."/>
            <person name="Kalinowski J."/>
            <person name="Ruckert C."/>
        </authorList>
    </citation>
    <scope>NUCLEOTIDE SEQUENCE [LARGE SCALE GENOMIC DNA]</scope>
    <source>
        <strain evidence="1 2">DSM 44953</strain>
    </source>
</reference>
<evidence type="ECO:0000313" key="2">
    <source>
        <dbReference type="Proteomes" id="UP000031928"/>
    </source>
</evidence>
<evidence type="ECO:0000313" key="1">
    <source>
        <dbReference type="EMBL" id="AJK69949.1"/>
    </source>
</evidence>
<dbReference type="Proteomes" id="UP000031928">
    <property type="component" value="Chromosome"/>
</dbReference>
<name>A0A0B6TUK8_9CORY</name>
<keyword evidence="2" id="KW-1185">Reference proteome</keyword>
<dbReference type="AlphaFoldDB" id="A0A0B6TUK8"/>
<dbReference type="HOGENOM" id="CLU_208327_1_0_11"/>
<dbReference type="EMBL" id="CP007790">
    <property type="protein sequence ID" value="AJK69949.1"/>
    <property type="molecule type" value="Genomic_DNA"/>
</dbReference>
<dbReference type="STRING" id="1224162.B840_11890"/>